<gene>
    <name evidence="2" type="ORF">IDJ76_02990</name>
</gene>
<organism evidence="2 3">
    <name type="scientific">Mucilaginibacter glaciei</name>
    <dbReference type="NCBI Taxonomy" id="2772109"/>
    <lineage>
        <taxon>Bacteria</taxon>
        <taxon>Pseudomonadati</taxon>
        <taxon>Bacteroidota</taxon>
        <taxon>Sphingobacteriia</taxon>
        <taxon>Sphingobacteriales</taxon>
        <taxon>Sphingobacteriaceae</taxon>
        <taxon>Mucilaginibacter</taxon>
    </lineage>
</organism>
<reference evidence="2" key="1">
    <citation type="submission" date="2020-09" db="EMBL/GenBank/DDBJ databases">
        <title>Novel species of Mucilaginibacter isolated from a glacier on the Tibetan Plateau.</title>
        <authorList>
            <person name="Liu Q."/>
            <person name="Xin Y.-H."/>
        </authorList>
    </citation>
    <scope>NUCLEOTIDE SEQUENCE</scope>
    <source>
        <strain evidence="2">ZB1P21</strain>
    </source>
</reference>
<name>A0A926NNC5_9SPHI</name>
<evidence type="ECO:0000313" key="2">
    <source>
        <dbReference type="EMBL" id="MBD1392057.1"/>
    </source>
</evidence>
<dbReference type="Proteomes" id="UP000619078">
    <property type="component" value="Unassembled WGS sequence"/>
</dbReference>
<feature type="chain" id="PRO_5037595222" description="Lipoprotein" evidence="1">
    <location>
        <begin position="22"/>
        <end position="164"/>
    </location>
</feature>
<feature type="signal peptide" evidence="1">
    <location>
        <begin position="1"/>
        <end position="21"/>
    </location>
</feature>
<dbReference type="RefSeq" id="WP_191160569.1">
    <property type="nucleotide sequence ID" value="NZ_JACWMX010000001.1"/>
</dbReference>
<sequence>MKKFILALVVLFAANVGCKKASNDGGNICACSPIVGPSLHLVIKNSAGQDLLDDKTTGGLTKDKIDLYRKDAAGNIVKIYFGIQPPFQYGEQKFPFYQLFTSDFGFLQSANNIAYLKLDDKLYELSIQLGTNSSRVDKLFIDKKETEKDTGAVNSYVSVFYFTR</sequence>
<proteinExistence type="predicted"/>
<dbReference type="EMBL" id="JACWMX010000001">
    <property type="protein sequence ID" value="MBD1392057.1"/>
    <property type="molecule type" value="Genomic_DNA"/>
</dbReference>
<accession>A0A926NNC5</accession>
<evidence type="ECO:0000313" key="3">
    <source>
        <dbReference type="Proteomes" id="UP000619078"/>
    </source>
</evidence>
<keyword evidence="1" id="KW-0732">Signal</keyword>
<comment type="caution">
    <text evidence="2">The sequence shown here is derived from an EMBL/GenBank/DDBJ whole genome shotgun (WGS) entry which is preliminary data.</text>
</comment>
<protein>
    <recommendedName>
        <fullName evidence="4">Lipoprotein</fullName>
    </recommendedName>
</protein>
<evidence type="ECO:0008006" key="4">
    <source>
        <dbReference type="Google" id="ProtNLM"/>
    </source>
</evidence>
<keyword evidence="3" id="KW-1185">Reference proteome</keyword>
<dbReference type="AlphaFoldDB" id="A0A926NNC5"/>
<evidence type="ECO:0000256" key="1">
    <source>
        <dbReference type="SAM" id="SignalP"/>
    </source>
</evidence>